<comment type="caution">
    <text evidence="2">The sequence shown here is derived from an EMBL/GenBank/DDBJ whole genome shotgun (WGS) entry which is preliminary data.</text>
</comment>
<feature type="binding site" evidence="1">
    <location>
        <position position="147"/>
    </location>
    <ligand>
        <name>a divalent metal cation</name>
        <dbReference type="ChEBI" id="CHEBI:60240"/>
        <label>2</label>
    </ligand>
</feature>
<keyword evidence="1" id="KW-0479">Metal-binding</keyword>
<dbReference type="InterPro" id="IPR001130">
    <property type="entry name" value="TatD-like"/>
</dbReference>
<reference evidence="2 3" key="1">
    <citation type="submission" date="2022-12" db="EMBL/GenBank/DDBJ databases">
        <title>Metagenome assembled genome from gulf of manar.</title>
        <authorList>
            <person name="Kohli P."/>
            <person name="Pk S."/>
            <person name="Venkata Ramana C."/>
            <person name="Sasikala C."/>
        </authorList>
    </citation>
    <scope>NUCLEOTIDE SEQUENCE [LARGE SCALE GENOMIC DNA]</scope>
    <source>
        <strain evidence="2">JB008</strain>
    </source>
</reference>
<dbReference type="SUPFAM" id="SSF51556">
    <property type="entry name" value="Metallo-dependent hydrolases"/>
    <property type="match status" value="1"/>
</dbReference>
<dbReference type="EMBL" id="JAQQAL010000004">
    <property type="protein sequence ID" value="MDC7225236.1"/>
    <property type="molecule type" value="Genomic_DNA"/>
</dbReference>
<dbReference type="InterPro" id="IPR032466">
    <property type="entry name" value="Metal_Hydrolase"/>
</dbReference>
<accession>A0AAJ1ID31</accession>
<dbReference type="Pfam" id="PF01026">
    <property type="entry name" value="TatD_DNase"/>
    <property type="match status" value="1"/>
</dbReference>
<dbReference type="AlphaFoldDB" id="A0AAJ1ID31"/>
<feature type="binding site" evidence="1">
    <location>
        <position position="12"/>
    </location>
    <ligand>
        <name>a divalent metal cation</name>
        <dbReference type="ChEBI" id="CHEBI:60240"/>
        <label>1</label>
    </ligand>
</feature>
<evidence type="ECO:0000256" key="1">
    <source>
        <dbReference type="PIRSR" id="PIRSR005902-1"/>
    </source>
</evidence>
<gene>
    <name evidence="2" type="ORF">PQJ61_00570</name>
</gene>
<feature type="binding site" evidence="1">
    <location>
        <position position="10"/>
    </location>
    <ligand>
        <name>a divalent metal cation</name>
        <dbReference type="ChEBI" id="CHEBI:60240"/>
        <label>1</label>
    </ligand>
</feature>
<dbReference type="PANTHER" id="PTHR47176">
    <property type="entry name" value="OSJNBA0020J04.13 PROTEIN"/>
    <property type="match status" value="1"/>
</dbReference>
<feature type="binding site" evidence="1">
    <location>
        <position position="122"/>
    </location>
    <ligand>
        <name>a divalent metal cation</name>
        <dbReference type="ChEBI" id="CHEBI:60240"/>
        <label>2</label>
    </ligand>
</feature>
<feature type="binding site" evidence="1">
    <location>
        <position position="85"/>
    </location>
    <ligand>
        <name>a divalent metal cation</name>
        <dbReference type="ChEBI" id="CHEBI:60240"/>
        <label>1</label>
    </ligand>
</feature>
<sequence length="244" mass="27384">MTQPQYIDAHLHISPGAELSVDSRIKTVFLNSVSSDDFITVDNNSSPSVMPYFGIHPWRVENSSQAELRVLEQQLATSPICGIGECGLDFSKKYKPGRTHQTNVFSAQLQLAKTLNKPLSIHCVQAWGEMLNLLKRYSPLPSPFLLHSFYGSIEVLRQLLELGAYISLSELSLQNCEKTAAVIREIPFERILVETDLLAGSEDFSLKNHFKILRNNYKTIAELSPLSEEELIFGVLENGKVFTN</sequence>
<dbReference type="Proteomes" id="UP001221217">
    <property type="component" value="Unassembled WGS sequence"/>
</dbReference>
<dbReference type="GO" id="GO:0016788">
    <property type="term" value="F:hydrolase activity, acting on ester bonds"/>
    <property type="evidence" value="ECO:0007669"/>
    <property type="project" value="InterPro"/>
</dbReference>
<feature type="binding site" evidence="1">
    <location>
        <position position="196"/>
    </location>
    <ligand>
        <name>a divalent metal cation</name>
        <dbReference type="ChEBI" id="CHEBI:60240"/>
        <label>1</label>
    </ligand>
</feature>
<dbReference type="GO" id="GO:0046872">
    <property type="term" value="F:metal ion binding"/>
    <property type="evidence" value="ECO:0007669"/>
    <property type="project" value="UniProtKB-KW"/>
</dbReference>
<dbReference type="PANTHER" id="PTHR47176:SF1">
    <property type="entry name" value="OS04G0577500 PROTEIN"/>
    <property type="match status" value="1"/>
</dbReference>
<dbReference type="Gene3D" id="3.20.20.140">
    <property type="entry name" value="Metal-dependent hydrolases"/>
    <property type="match status" value="1"/>
</dbReference>
<organism evidence="2 3">
    <name type="scientific">Candidatus Thalassospirochaeta sargassi</name>
    <dbReference type="NCBI Taxonomy" id="3119039"/>
    <lineage>
        <taxon>Bacteria</taxon>
        <taxon>Pseudomonadati</taxon>
        <taxon>Spirochaetota</taxon>
        <taxon>Spirochaetia</taxon>
        <taxon>Spirochaetales</taxon>
        <taxon>Spirochaetaceae</taxon>
        <taxon>Candidatus Thalassospirochaeta</taxon>
    </lineage>
</organism>
<keyword evidence="2" id="KW-0378">Hydrolase</keyword>
<evidence type="ECO:0000313" key="2">
    <source>
        <dbReference type="EMBL" id="MDC7225236.1"/>
    </source>
</evidence>
<dbReference type="CDD" id="cd01310">
    <property type="entry name" value="TatD_DNAse"/>
    <property type="match status" value="1"/>
</dbReference>
<dbReference type="PIRSF" id="PIRSF005902">
    <property type="entry name" value="DNase_TatD"/>
    <property type="match status" value="1"/>
</dbReference>
<name>A0AAJ1ID31_9SPIO</name>
<proteinExistence type="predicted"/>
<evidence type="ECO:0000313" key="3">
    <source>
        <dbReference type="Proteomes" id="UP001221217"/>
    </source>
</evidence>
<protein>
    <submittedName>
        <fullName evidence="2">TatD family hydrolase</fullName>
    </submittedName>
</protein>